<reference evidence="11 12" key="2">
    <citation type="submission" date="2019-01" db="EMBL/GenBank/DDBJ databases">
        <title>The decoding of complex shrimp genome reveals the adaptation for benthos swimmer, frequently molting mechanism and breeding impact on genome.</title>
        <authorList>
            <person name="Sun Y."/>
            <person name="Gao Y."/>
            <person name="Yu Y."/>
        </authorList>
    </citation>
    <scope>NUCLEOTIDE SEQUENCE [LARGE SCALE GENOMIC DNA]</scope>
    <source>
        <tissue evidence="11">Muscle</tissue>
    </source>
</reference>
<keyword evidence="12" id="KW-1185">Reference proteome</keyword>
<feature type="domain" description="Phosphagen kinase N-terminal" evidence="9">
    <location>
        <begin position="8"/>
        <end position="91"/>
    </location>
</feature>
<feature type="domain" description="Phosphagen kinase C-terminal" evidence="10">
    <location>
        <begin position="119"/>
        <end position="346"/>
    </location>
</feature>
<evidence type="ECO:0000313" key="12">
    <source>
        <dbReference type="Proteomes" id="UP000283509"/>
    </source>
</evidence>
<protein>
    <recommendedName>
        <fullName evidence="2">arginine kinase</fullName>
        <ecNumber evidence="2">2.7.3.3</ecNumber>
    </recommendedName>
</protein>
<feature type="binding site" evidence="8">
    <location>
        <position position="229"/>
    </location>
    <ligand>
        <name>ATP</name>
        <dbReference type="ChEBI" id="CHEBI:30616"/>
    </ligand>
</feature>
<dbReference type="EMBL" id="QCYY01004232">
    <property type="protein sequence ID" value="ROT61326.1"/>
    <property type="molecule type" value="Genomic_DNA"/>
</dbReference>
<sequence length="358" mass="40696">MERVDPETLATLEKEYRRLKGVSSRMLMKKYLTKDVFDKLKYRVTEAAHALDVIKSGLANPDSGIGLYAPDAESYTLFADLFDPVIDQYHGGFGPSERHPGIDFGSADSLGDLNEWGDYVVSTRVRCARSIEGYPFNPLLTAEQYAELEQDVEVALDTLDGDLAGYYRPINRLSLEEQDKLLEEHLLFKQGDRFLEAAGACRFWPDGRGIFLNADNTLVVWVSEEDHLRIISMQDGGDLRQVYSRFVRAVTALGDRLPFSYSQRLGFLNFCPTNLGSAIRASVHIRLPRLGNDRRILEDTADQFHLQAKDFVFDISNRRRLGLTEIEALQEMYDGVREIIRLEKTMEKNGSRKGSAYF</sequence>
<dbReference type="GO" id="GO:0046314">
    <property type="term" value="P:phosphocreatine biosynthetic process"/>
    <property type="evidence" value="ECO:0007669"/>
    <property type="project" value="InterPro"/>
</dbReference>
<feature type="binding site" evidence="8">
    <location>
        <begin position="122"/>
        <end position="126"/>
    </location>
    <ligand>
        <name>ATP</name>
        <dbReference type="ChEBI" id="CHEBI:30616"/>
    </ligand>
</feature>
<dbReference type="FunFam" id="3.30.590.10:FF:000006">
    <property type="entry name" value="Arginine kinase 1"/>
    <property type="match status" value="1"/>
</dbReference>
<dbReference type="PROSITE" id="PS51509">
    <property type="entry name" value="PHOSPHAGEN_KINASE_N"/>
    <property type="match status" value="1"/>
</dbReference>
<dbReference type="InterPro" id="IPR000749">
    <property type="entry name" value="ATP-guanido_PTrfase"/>
</dbReference>
<organism evidence="11 12">
    <name type="scientific">Penaeus vannamei</name>
    <name type="common">Whiteleg shrimp</name>
    <name type="synonym">Litopenaeus vannamei</name>
    <dbReference type="NCBI Taxonomy" id="6689"/>
    <lineage>
        <taxon>Eukaryota</taxon>
        <taxon>Metazoa</taxon>
        <taxon>Ecdysozoa</taxon>
        <taxon>Arthropoda</taxon>
        <taxon>Crustacea</taxon>
        <taxon>Multicrustacea</taxon>
        <taxon>Malacostraca</taxon>
        <taxon>Eumalacostraca</taxon>
        <taxon>Eucarida</taxon>
        <taxon>Decapoda</taxon>
        <taxon>Dendrobranchiata</taxon>
        <taxon>Penaeoidea</taxon>
        <taxon>Penaeidae</taxon>
        <taxon>Penaeus</taxon>
    </lineage>
</organism>
<name>A0A3R7LWS3_PENVA</name>
<keyword evidence="3 8" id="KW-0808">Transferase</keyword>
<feature type="binding site" evidence="8">
    <location>
        <begin position="304"/>
        <end position="309"/>
    </location>
    <ligand>
        <name>ATP</name>
        <dbReference type="ChEBI" id="CHEBI:30616"/>
    </ligand>
</feature>
<dbReference type="PANTHER" id="PTHR11547:SF38">
    <property type="entry name" value="ARGININE KINASE 1-RELATED"/>
    <property type="match status" value="1"/>
</dbReference>
<dbReference type="Pfam" id="PF02807">
    <property type="entry name" value="ATP-gua_PtransN"/>
    <property type="match status" value="1"/>
</dbReference>
<evidence type="ECO:0000256" key="6">
    <source>
        <dbReference type="ARBA" id="ARBA00022840"/>
    </source>
</evidence>
<comment type="caution">
    <text evidence="11">The sequence shown here is derived from an EMBL/GenBank/DDBJ whole genome shotgun (WGS) entry which is preliminary data.</text>
</comment>
<dbReference type="OrthoDB" id="432281at2759"/>
<dbReference type="Gene3D" id="1.10.135.10">
    <property type="entry name" value="ATP:guanido phosphotransferase, N-terminal domain"/>
    <property type="match status" value="1"/>
</dbReference>
<proteinExistence type="inferred from homology"/>
<keyword evidence="5 8" id="KW-0418">Kinase</keyword>
<evidence type="ECO:0000259" key="10">
    <source>
        <dbReference type="PROSITE" id="PS51510"/>
    </source>
</evidence>
<evidence type="ECO:0000256" key="8">
    <source>
        <dbReference type="PROSITE-ProRule" id="PRU00843"/>
    </source>
</evidence>
<keyword evidence="4 8" id="KW-0547">Nucleotide-binding</keyword>
<dbReference type="InterPro" id="IPR036802">
    <property type="entry name" value="ATP-guanido_PTrfase_N_sf"/>
</dbReference>
<dbReference type="PROSITE" id="PS51510">
    <property type="entry name" value="PHOSPHAGEN_KINASE_C"/>
    <property type="match status" value="1"/>
</dbReference>
<reference evidence="11 12" key="1">
    <citation type="submission" date="2018-04" db="EMBL/GenBank/DDBJ databases">
        <authorList>
            <person name="Zhang X."/>
            <person name="Yuan J."/>
            <person name="Li F."/>
            <person name="Xiang J."/>
        </authorList>
    </citation>
    <scope>NUCLEOTIDE SEQUENCE [LARGE SCALE GENOMIC DNA]</scope>
    <source>
        <tissue evidence="11">Muscle</tissue>
    </source>
</reference>
<dbReference type="STRING" id="6689.A0A3R7LWS3"/>
<evidence type="ECO:0000256" key="1">
    <source>
        <dbReference type="ARBA" id="ARBA00006798"/>
    </source>
</evidence>
<dbReference type="GO" id="GO:0004111">
    <property type="term" value="F:creatine kinase activity"/>
    <property type="evidence" value="ECO:0007669"/>
    <property type="project" value="InterPro"/>
</dbReference>
<dbReference type="AlphaFoldDB" id="A0A3R7LWS3"/>
<dbReference type="Proteomes" id="UP000283509">
    <property type="component" value="Unassembled WGS sequence"/>
</dbReference>
<dbReference type="GO" id="GO:0005524">
    <property type="term" value="F:ATP binding"/>
    <property type="evidence" value="ECO:0007669"/>
    <property type="project" value="UniProtKB-UniRule"/>
</dbReference>
<dbReference type="SUPFAM" id="SSF48034">
    <property type="entry name" value="Guanido kinase N-terminal domain"/>
    <property type="match status" value="1"/>
</dbReference>
<evidence type="ECO:0000256" key="7">
    <source>
        <dbReference type="PROSITE-ProRule" id="PRU00842"/>
    </source>
</evidence>
<dbReference type="EC" id="2.7.3.3" evidence="2"/>
<dbReference type="Gene3D" id="3.30.590.10">
    <property type="entry name" value="Glutamine synthetase/guanido kinase, catalytic domain"/>
    <property type="match status" value="1"/>
</dbReference>
<evidence type="ECO:0000256" key="3">
    <source>
        <dbReference type="ARBA" id="ARBA00022679"/>
    </source>
</evidence>
<dbReference type="PANTHER" id="PTHR11547">
    <property type="entry name" value="ARGININE OR CREATINE KINASE"/>
    <property type="match status" value="1"/>
</dbReference>
<dbReference type="GO" id="GO:0004054">
    <property type="term" value="F:arginine kinase activity"/>
    <property type="evidence" value="ECO:0007669"/>
    <property type="project" value="UniProtKB-EC"/>
</dbReference>
<dbReference type="GO" id="GO:0005615">
    <property type="term" value="C:extracellular space"/>
    <property type="evidence" value="ECO:0007669"/>
    <property type="project" value="TreeGrafter"/>
</dbReference>
<gene>
    <name evidence="11" type="ORF">C7M84_020901</name>
</gene>
<keyword evidence="6 8" id="KW-0067">ATP-binding</keyword>
<dbReference type="SUPFAM" id="SSF55931">
    <property type="entry name" value="Glutamine synthetase/guanido kinase"/>
    <property type="match status" value="1"/>
</dbReference>
<dbReference type="InterPro" id="IPR022414">
    <property type="entry name" value="ATP-guanido_PTrfase_cat"/>
</dbReference>
<comment type="similarity">
    <text evidence="1 7">Belongs to the ATP:guanido phosphotransferase family.</text>
</comment>
<dbReference type="InterPro" id="IPR022413">
    <property type="entry name" value="ATP-guanido_PTrfase_N"/>
</dbReference>
<evidence type="ECO:0000259" key="9">
    <source>
        <dbReference type="PROSITE" id="PS51509"/>
    </source>
</evidence>
<evidence type="ECO:0000256" key="4">
    <source>
        <dbReference type="ARBA" id="ARBA00022741"/>
    </source>
</evidence>
<evidence type="ECO:0000256" key="5">
    <source>
        <dbReference type="ARBA" id="ARBA00022777"/>
    </source>
</evidence>
<evidence type="ECO:0000256" key="2">
    <source>
        <dbReference type="ARBA" id="ARBA00012230"/>
    </source>
</evidence>
<feature type="binding site" evidence="8">
    <location>
        <begin position="280"/>
        <end position="284"/>
    </location>
    <ligand>
        <name>ATP</name>
        <dbReference type="ChEBI" id="CHEBI:30616"/>
    </ligand>
</feature>
<evidence type="ECO:0000313" key="11">
    <source>
        <dbReference type="EMBL" id="ROT61326.1"/>
    </source>
</evidence>
<feature type="binding site" evidence="8">
    <location>
        <position position="185"/>
    </location>
    <ligand>
        <name>ATP</name>
        <dbReference type="ChEBI" id="CHEBI:30616"/>
    </ligand>
</feature>
<dbReference type="Pfam" id="PF00217">
    <property type="entry name" value="ATP-gua_Ptrans"/>
    <property type="match status" value="1"/>
</dbReference>
<dbReference type="FunFam" id="1.10.135.10:FF:000003">
    <property type="entry name" value="Three-domain arginine kinase"/>
    <property type="match status" value="1"/>
</dbReference>
<dbReference type="InterPro" id="IPR014746">
    <property type="entry name" value="Gln_synth/guanido_kin_cat_dom"/>
</dbReference>
<accession>A0A3R7LWS3</accession>